<dbReference type="InterPro" id="IPR013087">
    <property type="entry name" value="Znf_C2H2_type"/>
</dbReference>
<protein>
    <recommendedName>
        <fullName evidence="2">C2H2-type domain-containing protein</fullName>
    </recommendedName>
</protein>
<feature type="region of interest" description="Disordered" evidence="1">
    <location>
        <begin position="160"/>
        <end position="226"/>
    </location>
</feature>
<dbReference type="PROSITE" id="PS00028">
    <property type="entry name" value="ZINC_FINGER_C2H2_1"/>
    <property type="match status" value="1"/>
</dbReference>
<reference evidence="3" key="2">
    <citation type="submission" date="2023-05" db="EMBL/GenBank/DDBJ databases">
        <authorList>
            <consortium name="Lawrence Berkeley National Laboratory"/>
            <person name="Steindorff A."/>
            <person name="Hensen N."/>
            <person name="Bonometti L."/>
            <person name="Westerberg I."/>
            <person name="Brannstrom I.O."/>
            <person name="Guillou S."/>
            <person name="Cros-Aarteil S."/>
            <person name="Calhoun S."/>
            <person name="Haridas S."/>
            <person name="Kuo A."/>
            <person name="Mondo S."/>
            <person name="Pangilinan J."/>
            <person name="Riley R."/>
            <person name="Labutti K."/>
            <person name="Andreopoulos B."/>
            <person name="Lipzen A."/>
            <person name="Chen C."/>
            <person name="Yanf M."/>
            <person name="Daum C."/>
            <person name="Ng V."/>
            <person name="Clum A."/>
            <person name="Ohm R."/>
            <person name="Martin F."/>
            <person name="Silar P."/>
            <person name="Natvig D."/>
            <person name="Lalanne C."/>
            <person name="Gautier V."/>
            <person name="Ament-Velasquez S.L."/>
            <person name="Kruys A."/>
            <person name="Hutchinson M.I."/>
            <person name="Powell A.J."/>
            <person name="Barry K."/>
            <person name="Miller A.N."/>
            <person name="Grigoriev I.V."/>
            <person name="Debuchy R."/>
            <person name="Gladieux P."/>
            <person name="Thoren M.H."/>
            <person name="Johannesson H."/>
        </authorList>
    </citation>
    <scope>NUCLEOTIDE SEQUENCE</scope>
    <source>
        <strain evidence="3">CBS 123565</strain>
    </source>
</reference>
<feature type="compositionally biased region" description="Basic and acidic residues" evidence="1">
    <location>
        <begin position="105"/>
        <end position="117"/>
    </location>
</feature>
<dbReference type="AlphaFoldDB" id="A0AAN6ZBE4"/>
<gene>
    <name evidence="3" type="ORF">BT67DRAFT_405490</name>
</gene>
<dbReference type="EMBL" id="MU853414">
    <property type="protein sequence ID" value="KAK4132860.1"/>
    <property type="molecule type" value="Genomic_DNA"/>
</dbReference>
<evidence type="ECO:0000313" key="4">
    <source>
        <dbReference type="Proteomes" id="UP001304895"/>
    </source>
</evidence>
<feature type="compositionally biased region" description="Acidic residues" evidence="1">
    <location>
        <begin position="1"/>
        <end position="18"/>
    </location>
</feature>
<reference evidence="3" key="1">
    <citation type="journal article" date="2023" name="Mol. Phylogenet. Evol.">
        <title>Genome-scale phylogeny and comparative genomics of the fungal order Sordariales.</title>
        <authorList>
            <person name="Hensen N."/>
            <person name="Bonometti L."/>
            <person name="Westerberg I."/>
            <person name="Brannstrom I.O."/>
            <person name="Guillou S."/>
            <person name="Cros-Aarteil S."/>
            <person name="Calhoun S."/>
            <person name="Haridas S."/>
            <person name="Kuo A."/>
            <person name="Mondo S."/>
            <person name="Pangilinan J."/>
            <person name="Riley R."/>
            <person name="LaButti K."/>
            <person name="Andreopoulos B."/>
            <person name="Lipzen A."/>
            <person name="Chen C."/>
            <person name="Yan M."/>
            <person name="Daum C."/>
            <person name="Ng V."/>
            <person name="Clum A."/>
            <person name="Steindorff A."/>
            <person name="Ohm R.A."/>
            <person name="Martin F."/>
            <person name="Silar P."/>
            <person name="Natvig D.O."/>
            <person name="Lalanne C."/>
            <person name="Gautier V."/>
            <person name="Ament-Velasquez S.L."/>
            <person name="Kruys A."/>
            <person name="Hutchinson M.I."/>
            <person name="Powell A.J."/>
            <person name="Barry K."/>
            <person name="Miller A.N."/>
            <person name="Grigoriev I.V."/>
            <person name="Debuchy R."/>
            <person name="Gladieux P."/>
            <person name="Hiltunen Thoren M."/>
            <person name="Johannesson H."/>
        </authorList>
    </citation>
    <scope>NUCLEOTIDE SEQUENCE</scope>
    <source>
        <strain evidence="3">CBS 123565</strain>
    </source>
</reference>
<proteinExistence type="predicted"/>
<dbReference type="Proteomes" id="UP001304895">
    <property type="component" value="Unassembled WGS sequence"/>
</dbReference>
<keyword evidence="4" id="KW-1185">Reference proteome</keyword>
<accession>A0AAN6ZBE4</accession>
<feature type="compositionally biased region" description="Low complexity" evidence="1">
    <location>
        <begin position="318"/>
        <end position="331"/>
    </location>
</feature>
<feature type="non-terminal residue" evidence="3">
    <location>
        <position position="420"/>
    </location>
</feature>
<sequence length="420" mass="46395">MPYDPEWDIEGVDYEIPDYGESTEGTDAEQQRGEYDDQPVGLERAGDGDGDGEGEGEMKVNLPQSELSQYSKEDQDATPRNLQSFTAAAAPGKPSRLAVILHSSPRKDGFATPRDDLPRDDDDPARLVTSDLLPQPTNEESGPNPLAARASVAFPVPVDISTPLPTVTPQPKKRGRPFGWKAGSGPYSAMTSSLVPGSSIPRPKPKKPSTEQKVRKRPGRKPAPTARQLYLELTPHFLAFRCEWEDCPAELQNLETLRKHLLIVHGRPSSSPPPPPLVCKWAACAQPLPTKEAFATHIEAAHLAPFLWHVGDGPRNTASAPSRAPSQPALPQYLFDHHGNQVTPSVQGQQVENDDDRKKRQARINRLLLQRDRNAPDEPQYDPAAVEEMAAFMEQKRARQRMLGKYAERVCGGGWEEGWR</sequence>
<feature type="compositionally biased region" description="Polar residues" evidence="1">
    <location>
        <begin position="340"/>
        <end position="351"/>
    </location>
</feature>
<comment type="caution">
    <text evidence="3">The sequence shown here is derived from an EMBL/GenBank/DDBJ whole genome shotgun (WGS) entry which is preliminary data.</text>
</comment>
<evidence type="ECO:0000256" key="1">
    <source>
        <dbReference type="SAM" id="MobiDB-lite"/>
    </source>
</evidence>
<dbReference type="SMART" id="SM00355">
    <property type="entry name" value="ZnF_C2H2"/>
    <property type="match status" value="2"/>
</dbReference>
<feature type="region of interest" description="Disordered" evidence="1">
    <location>
        <begin position="314"/>
        <end position="359"/>
    </location>
</feature>
<feature type="region of interest" description="Disordered" evidence="1">
    <location>
        <begin position="1"/>
        <end position="145"/>
    </location>
</feature>
<name>A0AAN6ZBE4_9PEZI</name>
<feature type="domain" description="C2H2-type" evidence="2">
    <location>
        <begin position="242"/>
        <end position="265"/>
    </location>
</feature>
<organism evidence="3 4">
    <name type="scientific">Trichocladium antarcticum</name>
    <dbReference type="NCBI Taxonomy" id="1450529"/>
    <lineage>
        <taxon>Eukaryota</taxon>
        <taxon>Fungi</taxon>
        <taxon>Dikarya</taxon>
        <taxon>Ascomycota</taxon>
        <taxon>Pezizomycotina</taxon>
        <taxon>Sordariomycetes</taxon>
        <taxon>Sordariomycetidae</taxon>
        <taxon>Sordariales</taxon>
        <taxon>Chaetomiaceae</taxon>
        <taxon>Trichocladium</taxon>
    </lineage>
</organism>
<evidence type="ECO:0000313" key="3">
    <source>
        <dbReference type="EMBL" id="KAK4132860.1"/>
    </source>
</evidence>
<evidence type="ECO:0000259" key="2">
    <source>
        <dbReference type="PROSITE" id="PS00028"/>
    </source>
</evidence>